<dbReference type="AlphaFoldDB" id="A0A7D9D332"/>
<sequence length="430" mass="45638">MGPSSLVLWLLAVVIFFIPSGLAVMELSSRDAGEGGIYLWAKAAFGEQHGFIVGWTYWINNLFYFPGLLLFIAGAFLFVGGSEWLGLGESAYYNAAFSLTLLWLIIGVNIIGLSRGKWIQNVGAMATAAVFMLLAVGGIWAWAEHGSATEFTLPSLMPNFAEFSTLTFFATMTFAFAGLELGPVMGGEIKNPERSLPRAMLVSGLIIAMIYILGTGLLMVAVPEGEINIITGIPQALAAIGDRIAMPGLAIAGALLVVMSSIGGLGAWFSGVARIPYVIGIDRYLPAVLGRTHPKWGTPHIALITQGVVVTFLMMAAVTESTIEEAYIMLLDMTIILYFIPFLYMFAALPALRKKAAGNNAGVSLVPGGNAGVWLCSALGFSATLLSVVLAILPPAGSSDPQMFVLKVGGGCLLFVAVGLIFYYRNRGQS</sequence>
<evidence type="ECO:0000256" key="6">
    <source>
        <dbReference type="ARBA" id="ARBA00023136"/>
    </source>
</evidence>
<dbReference type="GO" id="GO:0005886">
    <property type="term" value="C:plasma membrane"/>
    <property type="evidence" value="ECO:0007669"/>
    <property type="project" value="UniProtKB-SubCell"/>
</dbReference>
<feature type="transmembrane region" description="Helical" evidence="7">
    <location>
        <begin position="91"/>
        <end position="111"/>
    </location>
</feature>
<feature type="transmembrane region" description="Helical" evidence="7">
    <location>
        <begin position="404"/>
        <end position="424"/>
    </location>
</feature>
<dbReference type="PIRSF" id="PIRSF006060">
    <property type="entry name" value="AA_transporter"/>
    <property type="match status" value="1"/>
</dbReference>
<feature type="transmembrane region" description="Helical" evidence="7">
    <location>
        <begin position="123"/>
        <end position="143"/>
    </location>
</feature>
<evidence type="ECO:0000256" key="2">
    <source>
        <dbReference type="ARBA" id="ARBA00022448"/>
    </source>
</evidence>
<keyword evidence="2" id="KW-0813">Transport</keyword>
<evidence type="ECO:0000256" key="7">
    <source>
        <dbReference type="SAM" id="Phobius"/>
    </source>
</evidence>
<evidence type="ECO:0000256" key="3">
    <source>
        <dbReference type="ARBA" id="ARBA00022475"/>
    </source>
</evidence>
<dbReference type="PANTHER" id="PTHR42770:SF15">
    <property type="entry name" value="GLUTAMATE_GAMMA-AMINOBUTYRATE ANTIPORTER-RELATED"/>
    <property type="match status" value="1"/>
</dbReference>
<evidence type="ECO:0000256" key="1">
    <source>
        <dbReference type="ARBA" id="ARBA00004651"/>
    </source>
</evidence>
<evidence type="ECO:0000313" key="8">
    <source>
        <dbReference type="EMBL" id="VUX55912.1"/>
    </source>
</evidence>
<accession>A0A7D9D332</accession>
<reference evidence="8" key="1">
    <citation type="submission" date="2019-07" db="EMBL/GenBank/DDBJ databases">
        <authorList>
            <person name="Weber M."/>
            <person name="Kostadinov I."/>
            <person name="Kostadinov D I."/>
        </authorList>
    </citation>
    <scope>NUCLEOTIDE SEQUENCE</scope>
    <source>
        <strain evidence="8">Gfbio:sag-sample-m06:053724c1-46a9-4a36-b237-ea2bf867836b</strain>
    </source>
</reference>
<gene>
    <name evidence="8" type="ORF">JTBM06_V1_160019</name>
</gene>
<feature type="transmembrane region" description="Helical" evidence="7">
    <location>
        <begin position="299"/>
        <end position="318"/>
    </location>
</feature>
<dbReference type="Pfam" id="PF13520">
    <property type="entry name" value="AA_permease_2"/>
    <property type="match status" value="1"/>
</dbReference>
<feature type="transmembrane region" description="Helical" evidence="7">
    <location>
        <begin position="330"/>
        <end position="352"/>
    </location>
</feature>
<dbReference type="InterPro" id="IPR050367">
    <property type="entry name" value="APC_superfamily"/>
</dbReference>
<feature type="transmembrane region" description="Helical" evidence="7">
    <location>
        <begin position="372"/>
        <end position="392"/>
    </location>
</feature>
<name>A0A7D9D332_9GAMM</name>
<evidence type="ECO:0000256" key="4">
    <source>
        <dbReference type="ARBA" id="ARBA00022692"/>
    </source>
</evidence>
<dbReference type="EMBL" id="LR633967">
    <property type="protein sequence ID" value="VUX55912.1"/>
    <property type="molecule type" value="Genomic_DNA"/>
</dbReference>
<organism evidence="8">
    <name type="scientific">uncultured Woeseiaceae bacterium</name>
    <dbReference type="NCBI Taxonomy" id="1983305"/>
    <lineage>
        <taxon>Bacteria</taxon>
        <taxon>Pseudomonadati</taxon>
        <taxon>Pseudomonadota</taxon>
        <taxon>Gammaproteobacteria</taxon>
        <taxon>Woeseiales</taxon>
        <taxon>Woeseiaceae</taxon>
        <taxon>environmental samples</taxon>
    </lineage>
</organism>
<proteinExistence type="predicted"/>
<feature type="transmembrane region" description="Helical" evidence="7">
    <location>
        <begin position="62"/>
        <end position="79"/>
    </location>
</feature>
<keyword evidence="4 7" id="KW-0812">Transmembrane</keyword>
<keyword evidence="5 7" id="KW-1133">Transmembrane helix</keyword>
<dbReference type="Gene3D" id="1.20.1740.10">
    <property type="entry name" value="Amino acid/polyamine transporter I"/>
    <property type="match status" value="1"/>
</dbReference>
<feature type="transmembrane region" description="Helical" evidence="7">
    <location>
        <begin position="199"/>
        <end position="221"/>
    </location>
</feature>
<keyword evidence="6 7" id="KW-0472">Membrane</keyword>
<dbReference type="InterPro" id="IPR002293">
    <property type="entry name" value="AA/rel_permease1"/>
</dbReference>
<evidence type="ECO:0000256" key="5">
    <source>
        <dbReference type="ARBA" id="ARBA00022989"/>
    </source>
</evidence>
<comment type="subcellular location">
    <subcellularLocation>
        <location evidence="1">Cell membrane</location>
        <topology evidence="1">Multi-pass membrane protein</topology>
    </subcellularLocation>
</comment>
<dbReference type="GO" id="GO:0022857">
    <property type="term" value="F:transmembrane transporter activity"/>
    <property type="evidence" value="ECO:0007669"/>
    <property type="project" value="InterPro"/>
</dbReference>
<feature type="transmembrane region" description="Helical" evidence="7">
    <location>
        <begin position="163"/>
        <end position="187"/>
    </location>
</feature>
<keyword evidence="3" id="KW-1003">Cell membrane</keyword>
<feature type="transmembrane region" description="Helical" evidence="7">
    <location>
        <begin position="252"/>
        <end position="279"/>
    </location>
</feature>
<dbReference type="PANTHER" id="PTHR42770">
    <property type="entry name" value="AMINO ACID TRANSPORTER-RELATED"/>
    <property type="match status" value="1"/>
</dbReference>
<protein>
    <submittedName>
        <fullName evidence="8">Putative Amino acid permease-associated region</fullName>
    </submittedName>
</protein>
<feature type="transmembrane region" description="Helical" evidence="7">
    <location>
        <begin position="6"/>
        <end position="25"/>
    </location>
</feature>